<dbReference type="GO" id="GO:0016491">
    <property type="term" value="F:oxidoreductase activity"/>
    <property type="evidence" value="ECO:0007669"/>
    <property type="project" value="UniProtKB-KW"/>
</dbReference>
<keyword evidence="4" id="KW-1185">Reference proteome</keyword>
<organism evidence="3 4">
    <name type="scientific">Solitalea agri</name>
    <dbReference type="NCBI Taxonomy" id="2953739"/>
    <lineage>
        <taxon>Bacteria</taxon>
        <taxon>Pseudomonadati</taxon>
        <taxon>Bacteroidota</taxon>
        <taxon>Sphingobacteriia</taxon>
        <taxon>Sphingobacteriales</taxon>
        <taxon>Sphingobacteriaceae</taxon>
        <taxon>Solitalea</taxon>
    </lineage>
</organism>
<dbReference type="Gene3D" id="3.40.50.720">
    <property type="entry name" value="NAD(P)-binding Rossmann-like Domain"/>
    <property type="match status" value="1"/>
</dbReference>
<evidence type="ECO:0000313" key="3">
    <source>
        <dbReference type="EMBL" id="MCO4292248.1"/>
    </source>
</evidence>
<proteinExistence type="predicted"/>
<keyword evidence="1" id="KW-0560">Oxidoreductase</keyword>
<accession>A0A9X2F5E4</accession>
<feature type="domain" description="Pyrroline-5-carboxylate reductase catalytic N-terminal" evidence="2">
    <location>
        <begin position="3"/>
        <end position="94"/>
    </location>
</feature>
<dbReference type="EMBL" id="JAMWYS010000024">
    <property type="protein sequence ID" value="MCO4292248.1"/>
    <property type="molecule type" value="Genomic_DNA"/>
</dbReference>
<reference evidence="3" key="1">
    <citation type="submission" date="2022-06" db="EMBL/GenBank/DDBJ databases">
        <title>Solitalea sp. MAHUQ-68 isolated from rhizospheric soil.</title>
        <authorList>
            <person name="Huq M.A."/>
        </authorList>
    </citation>
    <scope>NUCLEOTIDE SEQUENCE</scope>
    <source>
        <strain evidence="3">MAHUQ-68</strain>
    </source>
</reference>
<dbReference type="InterPro" id="IPR036291">
    <property type="entry name" value="NAD(P)-bd_dom_sf"/>
</dbReference>
<evidence type="ECO:0000313" key="4">
    <source>
        <dbReference type="Proteomes" id="UP001155182"/>
    </source>
</evidence>
<dbReference type="Proteomes" id="UP001155182">
    <property type="component" value="Unassembled WGS sequence"/>
</dbReference>
<dbReference type="RefSeq" id="WP_252586530.1">
    <property type="nucleotide sequence ID" value="NZ_JAMWYS010000024.1"/>
</dbReference>
<sequence length="214" mass="23052">MNKIGVIGSGVVAQALASGFIKHGFEVMMGTSDSTKLTEWLSNAGNKGSVGSLAEAASFGDMIVFSVKGTAAEKLILELKDYLKGKTVIDTTNPLNDSPPVNGVLSYFTGPNESLMERLQNLVPDAHFIKAFSCIGSSFMINPSFNEGIPTMFICGNNDHAKAEVKKIVELFGFDVADMGKMEAARAIEPLAMLWCIPGFLNNNWSHAFKLMYA</sequence>
<dbReference type="AlphaFoldDB" id="A0A9X2F5E4"/>
<comment type="caution">
    <text evidence="3">The sequence shown here is derived from an EMBL/GenBank/DDBJ whole genome shotgun (WGS) entry which is preliminary data.</text>
</comment>
<dbReference type="InterPro" id="IPR028939">
    <property type="entry name" value="P5C_Rdtase_cat_N"/>
</dbReference>
<dbReference type="Pfam" id="PF03807">
    <property type="entry name" value="F420_oxidored"/>
    <property type="match status" value="1"/>
</dbReference>
<dbReference type="SUPFAM" id="SSF51735">
    <property type="entry name" value="NAD(P)-binding Rossmann-fold domains"/>
    <property type="match status" value="1"/>
</dbReference>
<evidence type="ECO:0000259" key="2">
    <source>
        <dbReference type="Pfam" id="PF03807"/>
    </source>
</evidence>
<gene>
    <name evidence="3" type="ORF">NF867_05150</name>
</gene>
<dbReference type="PANTHER" id="PTHR14239">
    <property type="entry name" value="DUDULIN-RELATED"/>
    <property type="match status" value="1"/>
</dbReference>
<evidence type="ECO:0000256" key="1">
    <source>
        <dbReference type="ARBA" id="ARBA00023002"/>
    </source>
</evidence>
<name>A0A9X2F5E4_9SPHI</name>
<dbReference type="InterPro" id="IPR051267">
    <property type="entry name" value="STEAP_metalloreductase"/>
</dbReference>
<protein>
    <submittedName>
        <fullName evidence="3">NAD(P)-binding domain-containing protein</fullName>
    </submittedName>
</protein>